<evidence type="ECO:0000313" key="9">
    <source>
        <dbReference type="EMBL" id="KAK7148377.1"/>
    </source>
</evidence>
<dbReference type="GO" id="GO:0009897">
    <property type="term" value="C:external side of plasma membrane"/>
    <property type="evidence" value="ECO:0007669"/>
    <property type="project" value="TreeGrafter"/>
</dbReference>
<sequence length="267" mass="30103">MLWLLLCFADALVVASFEVIVPDKHLLAIRGGSAVLGCEFTPDPDLSNLVVTWQRSEDSQVVHSFYYQQDQLKKQSPEFHNRTSLFISELHKGNASLRIAEVSPKDAGLYLCIVSNAKGTGKALMTVIYGALYSEPRLSIHVNSTTVTVQFETEGFPKPEVIWLDEHGQNLNYHLELHDQTEDGLYLVKSSYEAQKPTVNVTFTLKNHLLNQNLQRPVFLSYDKDTTANQGTIALVLSVVCFFLVIAIIWFVRRRNKQKPSAVNHVN</sequence>
<proteinExistence type="predicted"/>
<dbReference type="InterPro" id="IPR053896">
    <property type="entry name" value="BTN3A2-like_Ig-C"/>
</dbReference>
<evidence type="ECO:0000256" key="6">
    <source>
        <dbReference type="SAM" id="Phobius"/>
    </source>
</evidence>
<dbReference type="PANTHER" id="PTHR24100">
    <property type="entry name" value="BUTYROPHILIN"/>
    <property type="match status" value="1"/>
</dbReference>
<dbReference type="AlphaFoldDB" id="A0AAN9H1W5"/>
<dbReference type="FunFam" id="2.60.40.10:FF:000438">
    <property type="entry name" value="CD276 antigen"/>
    <property type="match status" value="1"/>
</dbReference>
<dbReference type="EMBL" id="JAYKXH010000013">
    <property type="protein sequence ID" value="KAK7148377.1"/>
    <property type="molecule type" value="Genomic_DNA"/>
</dbReference>
<dbReference type="SMART" id="SM00409">
    <property type="entry name" value="IG"/>
    <property type="match status" value="1"/>
</dbReference>
<name>A0AAN9H1W5_9TELE</name>
<evidence type="ECO:0000256" key="5">
    <source>
        <dbReference type="ARBA" id="ARBA00023319"/>
    </source>
</evidence>
<dbReference type="FunFam" id="2.60.40.10:FF:000088">
    <property type="entry name" value="Butyrophilin subfamily 1 member A1"/>
    <property type="match status" value="1"/>
</dbReference>
<accession>A0AAN9H1W5</accession>
<dbReference type="SMART" id="SM00406">
    <property type="entry name" value="IGv"/>
    <property type="match status" value="1"/>
</dbReference>
<dbReference type="InterPro" id="IPR050504">
    <property type="entry name" value="IgSF_BTN/MOG"/>
</dbReference>
<comment type="caution">
    <text evidence="9">The sequence shown here is derived from an EMBL/GenBank/DDBJ whole genome shotgun (WGS) entry which is preliminary data.</text>
</comment>
<dbReference type="InterPro" id="IPR003598">
    <property type="entry name" value="Ig_sub2"/>
</dbReference>
<evidence type="ECO:0000256" key="2">
    <source>
        <dbReference type="ARBA" id="ARBA00022692"/>
    </source>
</evidence>
<keyword evidence="7" id="KW-0732">Signal</keyword>
<dbReference type="InterPro" id="IPR007110">
    <property type="entry name" value="Ig-like_dom"/>
</dbReference>
<dbReference type="Proteomes" id="UP001364617">
    <property type="component" value="Unassembled WGS sequence"/>
</dbReference>
<feature type="domain" description="Ig-like" evidence="8">
    <location>
        <begin position="22"/>
        <end position="128"/>
    </location>
</feature>
<keyword evidence="4 6" id="KW-0472">Membrane</keyword>
<evidence type="ECO:0000259" key="8">
    <source>
        <dbReference type="PROSITE" id="PS50835"/>
    </source>
</evidence>
<evidence type="ECO:0000256" key="3">
    <source>
        <dbReference type="ARBA" id="ARBA00022989"/>
    </source>
</evidence>
<feature type="signal peptide" evidence="7">
    <location>
        <begin position="1"/>
        <end position="16"/>
    </location>
</feature>
<dbReference type="InterPro" id="IPR036179">
    <property type="entry name" value="Ig-like_dom_sf"/>
</dbReference>
<evidence type="ECO:0000256" key="1">
    <source>
        <dbReference type="ARBA" id="ARBA00004370"/>
    </source>
</evidence>
<dbReference type="SUPFAM" id="SSF48726">
    <property type="entry name" value="Immunoglobulin"/>
    <property type="match status" value="1"/>
</dbReference>
<evidence type="ECO:0000313" key="10">
    <source>
        <dbReference type="Proteomes" id="UP001364617"/>
    </source>
</evidence>
<dbReference type="InterPro" id="IPR013783">
    <property type="entry name" value="Ig-like_fold"/>
</dbReference>
<keyword evidence="5" id="KW-0393">Immunoglobulin domain</keyword>
<protein>
    <recommendedName>
        <fullName evidence="8">Ig-like domain-containing protein</fullName>
    </recommendedName>
</protein>
<gene>
    <name evidence="9" type="ORF">R3I93_012637</name>
</gene>
<dbReference type="Pfam" id="PF22705">
    <property type="entry name" value="C2-set_3"/>
    <property type="match status" value="1"/>
</dbReference>
<keyword evidence="3 6" id="KW-1133">Transmembrane helix</keyword>
<dbReference type="GO" id="GO:0005102">
    <property type="term" value="F:signaling receptor binding"/>
    <property type="evidence" value="ECO:0007669"/>
    <property type="project" value="TreeGrafter"/>
</dbReference>
<comment type="subcellular location">
    <subcellularLocation>
        <location evidence="1">Membrane</location>
    </subcellularLocation>
</comment>
<feature type="transmembrane region" description="Helical" evidence="6">
    <location>
        <begin position="233"/>
        <end position="252"/>
    </location>
</feature>
<keyword evidence="10" id="KW-1185">Reference proteome</keyword>
<dbReference type="PANTHER" id="PTHR24100:SF145">
    <property type="entry name" value="CD276 ANTIGEN"/>
    <property type="match status" value="1"/>
</dbReference>
<reference evidence="9 10" key="1">
    <citation type="submission" date="2024-02" db="EMBL/GenBank/DDBJ databases">
        <title>Chromosome-level genome assembly of the Eurasian Minnow (Phoxinus phoxinus).</title>
        <authorList>
            <person name="Oriowo T.O."/>
            <person name="Martin S."/>
            <person name="Stange M."/>
            <person name="Chrysostomakis Y."/>
            <person name="Brown T."/>
            <person name="Winkler S."/>
            <person name="Kukowka S."/>
            <person name="Myers E.W."/>
            <person name="Bohne A."/>
        </authorList>
    </citation>
    <scope>NUCLEOTIDE SEQUENCE [LARGE SCALE GENOMIC DNA]</scope>
    <source>
        <strain evidence="9">ZFMK-TIS-60720</strain>
        <tissue evidence="9">Whole Organism</tissue>
    </source>
</reference>
<evidence type="ECO:0000256" key="4">
    <source>
        <dbReference type="ARBA" id="ARBA00023136"/>
    </source>
</evidence>
<dbReference type="Pfam" id="PF07686">
    <property type="entry name" value="V-set"/>
    <property type="match status" value="1"/>
</dbReference>
<organism evidence="9 10">
    <name type="scientific">Phoxinus phoxinus</name>
    <name type="common">Eurasian minnow</name>
    <dbReference type="NCBI Taxonomy" id="58324"/>
    <lineage>
        <taxon>Eukaryota</taxon>
        <taxon>Metazoa</taxon>
        <taxon>Chordata</taxon>
        <taxon>Craniata</taxon>
        <taxon>Vertebrata</taxon>
        <taxon>Euteleostomi</taxon>
        <taxon>Actinopterygii</taxon>
        <taxon>Neopterygii</taxon>
        <taxon>Teleostei</taxon>
        <taxon>Ostariophysi</taxon>
        <taxon>Cypriniformes</taxon>
        <taxon>Leuciscidae</taxon>
        <taxon>Phoxininae</taxon>
        <taxon>Phoxinus</taxon>
    </lineage>
</organism>
<dbReference type="InterPro" id="IPR003599">
    <property type="entry name" value="Ig_sub"/>
</dbReference>
<evidence type="ECO:0000256" key="7">
    <source>
        <dbReference type="SAM" id="SignalP"/>
    </source>
</evidence>
<dbReference type="SMART" id="SM00408">
    <property type="entry name" value="IGc2"/>
    <property type="match status" value="1"/>
</dbReference>
<dbReference type="GO" id="GO:0050852">
    <property type="term" value="P:T cell receptor signaling pathway"/>
    <property type="evidence" value="ECO:0007669"/>
    <property type="project" value="TreeGrafter"/>
</dbReference>
<keyword evidence="2 6" id="KW-0812">Transmembrane</keyword>
<dbReference type="GO" id="GO:0001817">
    <property type="term" value="P:regulation of cytokine production"/>
    <property type="evidence" value="ECO:0007669"/>
    <property type="project" value="TreeGrafter"/>
</dbReference>
<dbReference type="Gene3D" id="2.60.40.10">
    <property type="entry name" value="Immunoglobulins"/>
    <property type="match status" value="2"/>
</dbReference>
<dbReference type="PROSITE" id="PS50835">
    <property type="entry name" value="IG_LIKE"/>
    <property type="match status" value="1"/>
</dbReference>
<dbReference type="InterPro" id="IPR013106">
    <property type="entry name" value="Ig_V-set"/>
</dbReference>
<feature type="chain" id="PRO_5042893350" description="Ig-like domain-containing protein" evidence="7">
    <location>
        <begin position="17"/>
        <end position="267"/>
    </location>
</feature>